<dbReference type="Proteomes" id="UP000619486">
    <property type="component" value="Unassembled WGS sequence"/>
</dbReference>
<protein>
    <submittedName>
        <fullName evidence="1">Uncharacterized protein</fullName>
    </submittedName>
</protein>
<sequence>MVKGAGAVETSGKATIRTAQTTQSWIGIGRTWYSSPGAGEDLRASERVINEVAQGLRALDDAVAWFSSLEQAQQKAVLHEVIRYAMQAHATVNDAREGLLRSGVKPTMTPAVLIVREPILEQMGKIINLPPGEYVKAFRVLVSTFAVADTRRRETECRGTCSHAWHNLS</sequence>
<comment type="caution">
    <text evidence="1">The sequence shown here is derived from an EMBL/GenBank/DDBJ whole genome shotgun (WGS) entry which is preliminary data.</text>
</comment>
<dbReference type="Pfam" id="PF19383">
    <property type="entry name" value="DUF5958"/>
    <property type="match status" value="1"/>
</dbReference>
<keyword evidence="2" id="KW-1185">Reference proteome</keyword>
<proteinExistence type="predicted"/>
<reference evidence="1" key="2">
    <citation type="submission" date="2020-09" db="EMBL/GenBank/DDBJ databases">
        <authorList>
            <person name="Sun Q."/>
            <person name="Ohkuma M."/>
        </authorList>
    </citation>
    <scope>NUCLEOTIDE SEQUENCE</scope>
    <source>
        <strain evidence="1">JCM 3172</strain>
    </source>
</reference>
<dbReference type="AlphaFoldDB" id="A0A918HIB3"/>
<dbReference type="RefSeq" id="WP_373287709.1">
    <property type="nucleotide sequence ID" value="NZ_BMQQ01000053.1"/>
</dbReference>
<evidence type="ECO:0000313" key="2">
    <source>
        <dbReference type="Proteomes" id="UP000619486"/>
    </source>
</evidence>
<name>A0A918HIB3_9ACTN</name>
<evidence type="ECO:0000313" key="1">
    <source>
        <dbReference type="EMBL" id="GGT65678.1"/>
    </source>
</evidence>
<dbReference type="EMBL" id="BMQQ01000053">
    <property type="protein sequence ID" value="GGT65678.1"/>
    <property type="molecule type" value="Genomic_DNA"/>
</dbReference>
<dbReference type="InterPro" id="IPR046002">
    <property type="entry name" value="DUF5958"/>
</dbReference>
<accession>A0A918HIB3</accession>
<gene>
    <name evidence="1" type="ORF">GCM10014713_68180</name>
</gene>
<organism evidence="1 2">
    <name type="scientific">Streptomyces purpureus</name>
    <dbReference type="NCBI Taxonomy" id="1951"/>
    <lineage>
        <taxon>Bacteria</taxon>
        <taxon>Bacillati</taxon>
        <taxon>Actinomycetota</taxon>
        <taxon>Actinomycetes</taxon>
        <taxon>Kitasatosporales</taxon>
        <taxon>Streptomycetaceae</taxon>
        <taxon>Streptomyces</taxon>
    </lineage>
</organism>
<reference evidence="1" key="1">
    <citation type="journal article" date="2014" name="Int. J. Syst. Evol. Microbiol.">
        <title>Complete genome sequence of Corynebacterium casei LMG S-19264T (=DSM 44701T), isolated from a smear-ripened cheese.</title>
        <authorList>
            <consortium name="US DOE Joint Genome Institute (JGI-PGF)"/>
            <person name="Walter F."/>
            <person name="Albersmeier A."/>
            <person name="Kalinowski J."/>
            <person name="Ruckert C."/>
        </authorList>
    </citation>
    <scope>NUCLEOTIDE SEQUENCE</scope>
    <source>
        <strain evidence="1">JCM 3172</strain>
    </source>
</reference>